<proteinExistence type="predicted"/>
<dbReference type="Proteomes" id="UP000655883">
    <property type="component" value="Segment"/>
</dbReference>
<accession>A0A7S5R7Q7</accession>
<protein>
    <submittedName>
        <fullName evidence="1">Uncharacterized protein</fullName>
    </submittedName>
</protein>
<keyword evidence="2" id="KW-1185">Reference proteome</keyword>
<name>A0A7S5R7Q7_9CAUD</name>
<organism evidence="1 2">
    <name type="scientific">Rhizobium phage RHph_Y65</name>
    <dbReference type="NCBI Taxonomy" id="2509785"/>
    <lineage>
        <taxon>Viruses</taxon>
        <taxon>Duplodnaviria</taxon>
        <taxon>Heunggongvirae</taxon>
        <taxon>Uroviricota</taxon>
        <taxon>Caudoviricetes</taxon>
        <taxon>Kleczkowskaviridae</taxon>
        <taxon>Cuauhnahuacvirus</taxon>
        <taxon>Cuauhnahuacvirus Y65</taxon>
    </lineage>
</organism>
<dbReference type="EMBL" id="MN988525">
    <property type="protein sequence ID" value="QIG72656.1"/>
    <property type="molecule type" value="Genomic_DNA"/>
</dbReference>
<sequence length="115" mass="13502">MSENVFDYGFMVPLKEKMSDDDRYDLSERLWDENTGYHINNEGTILYSAIRGCEYGIRFTKTSETNPSTFISSIPDYVPEIDETMIRGYSCYWYNGTDSDMSCMTLERYKENLND</sequence>
<evidence type="ECO:0000313" key="2">
    <source>
        <dbReference type="Proteomes" id="UP000655883"/>
    </source>
</evidence>
<reference evidence="1 2" key="1">
    <citation type="submission" date="2020-01" db="EMBL/GenBank/DDBJ databases">
        <title>Patterns of diversity and host range of bacteriophage communities associated with bean-nodulatin bacteria.</title>
        <authorList>
            <person name="Vann Cauwenberghe J."/>
            <person name="Santamaria R.I."/>
            <person name="Bustos P."/>
            <person name="Juarez S."/>
            <person name="Gonzalez V."/>
        </authorList>
    </citation>
    <scope>NUCLEOTIDE SEQUENCE [LARGE SCALE GENOMIC DNA]</scope>
    <source>
        <strain evidence="2">RHph</strain>
    </source>
</reference>
<gene>
    <name evidence="1" type="ORF">EVB97_098</name>
</gene>
<evidence type="ECO:0000313" key="1">
    <source>
        <dbReference type="EMBL" id="QIG72656.1"/>
    </source>
</evidence>